<accession>B4MRS7</accession>
<proteinExistence type="predicted"/>
<reference evidence="1 2" key="1">
    <citation type="journal article" date="2007" name="Nature">
        <title>Evolution of genes and genomes on the Drosophila phylogeny.</title>
        <authorList>
            <consortium name="Drosophila 12 Genomes Consortium"/>
            <person name="Clark A.G."/>
            <person name="Eisen M.B."/>
            <person name="Smith D.R."/>
            <person name="Bergman C.M."/>
            <person name="Oliver B."/>
            <person name="Markow T.A."/>
            <person name="Kaufman T.C."/>
            <person name="Kellis M."/>
            <person name="Gelbart W."/>
            <person name="Iyer V.N."/>
            <person name="Pollard D.A."/>
            <person name="Sackton T.B."/>
            <person name="Larracuente A.M."/>
            <person name="Singh N.D."/>
            <person name="Abad J.P."/>
            <person name="Abt D.N."/>
            <person name="Adryan B."/>
            <person name="Aguade M."/>
            <person name="Akashi H."/>
            <person name="Anderson W.W."/>
            <person name="Aquadro C.F."/>
            <person name="Ardell D.H."/>
            <person name="Arguello R."/>
            <person name="Artieri C.G."/>
            <person name="Barbash D.A."/>
            <person name="Barker D."/>
            <person name="Barsanti P."/>
            <person name="Batterham P."/>
            <person name="Batzoglou S."/>
            <person name="Begun D."/>
            <person name="Bhutkar A."/>
            <person name="Blanco E."/>
            <person name="Bosak S.A."/>
            <person name="Bradley R.K."/>
            <person name="Brand A.D."/>
            <person name="Brent M.R."/>
            <person name="Brooks A.N."/>
            <person name="Brown R.H."/>
            <person name="Butlin R.K."/>
            <person name="Caggese C."/>
            <person name="Calvi B.R."/>
            <person name="Bernardo de Carvalho A."/>
            <person name="Caspi A."/>
            <person name="Castrezana S."/>
            <person name="Celniker S.E."/>
            <person name="Chang J.L."/>
            <person name="Chapple C."/>
            <person name="Chatterji S."/>
            <person name="Chinwalla A."/>
            <person name="Civetta A."/>
            <person name="Clifton S.W."/>
            <person name="Comeron J.M."/>
            <person name="Costello J.C."/>
            <person name="Coyne J.A."/>
            <person name="Daub J."/>
            <person name="David R.G."/>
            <person name="Delcher A.L."/>
            <person name="Delehaunty K."/>
            <person name="Do C.B."/>
            <person name="Ebling H."/>
            <person name="Edwards K."/>
            <person name="Eickbush T."/>
            <person name="Evans J.D."/>
            <person name="Filipski A."/>
            <person name="Findeiss S."/>
            <person name="Freyhult E."/>
            <person name="Fulton L."/>
            <person name="Fulton R."/>
            <person name="Garcia A.C."/>
            <person name="Gardiner A."/>
            <person name="Garfield D.A."/>
            <person name="Garvin B.E."/>
            <person name="Gibson G."/>
            <person name="Gilbert D."/>
            <person name="Gnerre S."/>
            <person name="Godfrey J."/>
            <person name="Good R."/>
            <person name="Gotea V."/>
            <person name="Gravely B."/>
            <person name="Greenberg A.J."/>
            <person name="Griffiths-Jones S."/>
            <person name="Gross S."/>
            <person name="Guigo R."/>
            <person name="Gustafson E.A."/>
            <person name="Haerty W."/>
            <person name="Hahn M.W."/>
            <person name="Halligan D.L."/>
            <person name="Halpern A.L."/>
            <person name="Halter G.M."/>
            <person name="Han M.V."/>
            <person name="Heger A."/>
            <person name="Hillier L."/>
            <person name="Hinrichs A.S."/>
            <person name="Holmes I."/>
            <person name="Hoskins R.A."/>
            <person name="Hubisz M.J."/>
            <person name="Hultmark D."/>
            <person name="Huntley M.A."/>
            <person name="Jaffe D.B."/>
            <person name="Jagadeeshan S."/>
            <person name="Jeck W.R."/>
            <person name="Johnson J."/>
            <person name="Jones C.D."/>
            <person name="Jordan W.C."/>
            <person name="Karpen G.H."/>
            <person name="Kataoka E."/>
            <person name="Keightley P.D."/>
            <person name="Kheradpour P."/>
            <person name="Kirkness E.F."/>
            <person name="Koerich L.B."/>
            <person name="Kristiansen K."/>
            <person name="Kudrna D."/>
            <person name="Kulathinal R.J."/>
            <person name="Kumar S."/>
            <person name="Kwok R."/>
            <person name="Lander E."/>
            <person name="Langley C.H."/>
            <person name="Lapoint R."/>
            <person name="Lazzaro B.P."/>
            <person name="Lee S.J."/>
            <person name="Levesque L."/>
            <person name="Li R."/>
            <person name="Lin C.F."/>
            <person name="Lin M.F."/>
            <person name="Lindblad-Toh K."/>
            <person name="Llopart A."/>
            <person name="Long M."/>
            <person name="Low L."/>
            <person name="Lozovsky E."/>
            <person name="Lu J."/>
            <person name="Luo M."/>
            <person name="Machado C.A."/>
            <person name="Makalowski W."/>
            <person name="Marzo M."/>
            <person name="Matsuda M."/>
            <person name="Matzkin L."/>
            <person name="McAllister B."/>
            <person name="McBride C.S."/>
            <person name="McKernan B."/>
            <person name="McKernan K."/>
            <person name="Mendez-Lago M."/>
            <person name="Minx P."/>
            <person name="Mollenhauer M.U."/>
            <person name="Montooth K."/>
            <person name="Mount S.M."/>
            <person name="Mu X."/>
            <person name="Myers E."/>
            <person name="Negre B."/>
            <person name="Newfeld S."/>
            <person name="Nielsen R."/>
            <person name="Noor M.A."/>
            <person name="O'Grady P."/>
            <person name="Pachter L."/>
            <person name="Papaceit M."/>
            <person name="Parisi M.J."/>
            <person name="Parisi M."/>
            <person name="Parts L."/>
            <person name="Pedersen J.S."/>
            <person name="Pesole G."/>
            <person name="Phillippy A.M."/>
            <person name="Ponting C.P."/>
            <person name="Pop M."/>
            <person name="Porcelli D."/>
            <person name="Powell J.R."/>
            <person name="Prohaska S."/>
            <person name="Pruitt K."/>
            <person name="Puig M."/>
            <person name="Quesneville H."/>
            <person name="Ram K.R."/>
            <person name="Rand D."/>
            <person name="Rasmussen M.D."/>
            <person name="Reed L.K."/>
            <person name="Reenan R."/>
            <person name="Reily A."/>
            <person name="Remington K.A."/>
            <person name="Rieger T.T."/>
            <person name="Ritchie M.G."/>
            <person name="Robin C."/>
            <person name="Rogers Y.H."/>
            <person name="Rohde C."/>
            <person name="Rozas J."/>
            <person name="Rubenfield M.J."/>
            <person name="Ruiz A."/>
            <person name="Russo S."/>
            <person name="Salzberg S.L."/>
            <person name="Sanchez-Gracia A."/>
            <person name="Saranga D.J."/>
            <person name="Sato H."/>
            <person name="Schaeffer S.W."/>
            <person name="Schatz M.C."/>
            <person name="Schlenke T."/>
            <person name="Schwartz R."/>
            <person name="Segarra C."/>
            <person name="Singh R.S."/>
            <person name="Sirot L."/>
            <person name="Sirota M."/>
            <person name="Sisneros N.B."/>
            <person name="Smith C.D."/>
            <person name="Smith T.F."/>
            <person name="Spieth J."/>
            <person name="Stage D.E."/>
            <person name="Stark A."/>
            <person name="Stephan W."/>
            <person name="Strausberg R.L."/>
            <person name="Strempel S."/>
            <person name="Sturgill D."/>
            <person name="Sutton G."/>
            <person name="Sutton G.G."/>
            <person name="Tao W."/>
            <person name="Teichmann S."/>
            <person name="Tobari Y.N."/>
            <person name="Tomimura Y."/>
            <person name="Tsolas J.M."/>
            <person name="Valente V.L."/>
            <person name="Venter E."/>
            <person name="Venter J.C."/>
            <person name="Vicario S."/>
            <person name="Vieira F.G."/>
            <person name="Vilella A.J."/>
            <person name="Villasante A."/>
            <person name="Walenz B."/>
            <person name="Wang J."/>
            <person name="Wasserman M."/>
            <person name="Watts T."/>
            <person name="Wilson D."/>
            <person name="Wilson R.K."/>
            <person name="Wing R.A."/>
            <person name="Wolfner M.F."/>
            <person name="Wong A."/>
            <person name="Wong G.K."/>
            <person name="Wu C.I."/>
            <person name="Wu G."/>
            <person name="Yamamoto D."/>
            <person name="Yang H.P."/>
            <person name="Yang S.P."/>
            <person name="Yorke J.A."/>
            <person name="Yoshida K."/>
            <person name="Zdobnov E."/>
            <person name="Zhang P."/>
            <person name="Zhang Y."/>
            <person name="Zimin A.V."/>
            <person name="Baldwin J."/>
            <person name="Abdouelleil A."/>
            <person name="Abdulkadir J."/>
            <person name="Abebe A."/>
            <person name="Abera B."/>
            <person name="Abreu J."/>
            <person name="Acer S.C."/>
            <person name="Aftuck L."/>
            <person name="Alexander A."/>
            <person name="An P."/>
            <person name="Anderson E."/>
            <person name="Anderson S."/>
            <person name="Arachi H."/>
            <person name="Azer M."/>
            <person name="Bachantsang P."/>
            <person name="Barry A."/>
            <person name="Bayul T."/>
            <person name="Berlin A."/>
            <person name="Bessette D."/>
            <person name="Bloom T."/>
            <person name="Blye J."/>
            <person name="Boguslavskiy L."/>
            <person name="Bonnet C."/>
            <person name="Boukhgalter B."/>
            <person name="Bourzgui I."/>
            <person name="Brown A."/>
            <person name="Cahill P."/>
            <person name="Channer S."/>
            <person name="Cheshatsang Y."/>
            <person name="Chuda L."/>
            <person name="Citroen M."/>
            <person name="Collymore A."/>
            <person name="Cooke P."/>
            <person name="Costello M."/>
            <person name="D'Aco K."/>
            <person name="Daza R."/>
            <person name="De Haan G."/>
            <person name="DeGray S."/>
            <person name="DeMaso C."/>
            <person name="Dhargay N."/>
            <person name="Dooley K."/>
            <person name="Dooley E."/>
            <person name="Doricent M."/>
            <person name="Dorje P."/>
            <person name="Dorjee K."/>
            <person name="Dupes A."/>
            <person name="Elong R."/>
            <person name="Falk J."/>
            <person name="Farina A."/>
            <person name="Faro S."/>
            <person name="Ferguson D."/>
            <person name="Fisher S."/>
            <person name="Foley C.D."/>
            <person name="Franke A."/>
            <person name="Friedrich D."/>
            <person name="Gadbois L."/>
            <person name="Gearin G."/>
            <person name="Gearin C.R."/>
            <person name="Giannoukos G."/>
            <person name="Goode T."/>
            <person name="Graham J."/>
            <person name="Grandbois E."/>
            <person name="Grewal S."/>
            <person name="Gyaltsen K."/>
            <person name="Hafez N."/>
            <person name="Hagos B."/>
            <person name="Hall J."/>
            <person name="Henson C."/>
            <person name="Hollinger A."/>
            <person name="Honan T."/>
            <person name="Huard M.D."/>
            <person name="Hughes L."/>
            <person name="Hurhula B."/>
            <person name="Husby M.E."/>
            <person name="Kamat A."/>
            <person name="Kanga B."/>
            <person name="Kashin S."/>
            <person name="Khazanovich D."/>
            <person name="Kisner P."/>
            <person name="Lance K."/>
            <person name="Lara M."/>
            <person name="Lee W."/>
            <person name="Lennon N."/>
            <person name="Letendre F."/>
            <person name="LeVine R."/>
            <person name="Lipovsky A."/>
            <person name="Liu X."/>
            <person name="Liu J."/>
            <person name="Liu S."/>
            <person name="Lokyitsang T."/>
            <person name="Lokyitsang Y."/>
            <person name="Lubonja R."/>
            <person name="Lui A."/>
            <person name="MacDonald P."/>
            <person name="Magnisalis V."/>
            <person name="Maru K."/>
            <person name="Matthews C."/>
            <person name="McCusker W."/>
            <person name="McDonough S."/>
            <person name="Mehta T."/>
            <person name="Meldrim J."/>
            <person name="Meneus L."/>
            <person name="Mihai O."/>
            <person name="Mihalev A."/>
            <person name="Mihova T."/>
            <person name="Mittelman R."/>
            <person name="Mlenga V."/>
            <person name="Montmayeur A."/>
            <person name="Mulrain L."/>
            <person name="Navidi A."/>
            <person name="Naylor J."/>
            <person name="Negash T."/>
            <person name="Nguyen T."/>
            <person name="Nguyen N."/>
            <person name="Nicol R."/>
            <person name="Norbu C."/>
            <person name="Norbu N."/>
            <person name="Novod N."/>
            <person name="O'Neill B."/>
            <person name="Osman S."/>
            <person name="Markiewicz E."/>
            <person name="Oyono O.L."/>
            <person name="Patti C."/>
            <person name="Phunkhang P."/>
            <person name="Pierre F."/>
            <person name="Priest M."/>
            <person name="Raghuraman S."/>
            <person name="Rege F."/>
            <person name="Reyes R."/>
            <person name="Rise C."/>
            <person name="Rogov P."/>
            <person name="Ross K."/>
            <person name="Ryan E."/>
            <person name="Settipalli S."/>
            <person name="Shea T."/>
            <person name="Sherpa N."/>
            <person name="Shi L."/>
            <person name="Shih D."/>
            <person name="Sparrow T."/>
            <person name="Spaulding J."/>
            <person name="Stalker J."/>
            <person name="Stange-Thomann N."/>
            <person name="Stavropoulos S."/>
            <person name="Stone C."/>
            <person name="Strader C."/>
            <person name="Tesfaye S."/>
            <person name="Thomson T."/>
            <person name="Thoulutsang Y."/>
            <person name="Thoulutsang D."/>
            <person name="Topham K."/>
            <person name="Topping I."/>
            <person name="Tsamla T."/>
            <person name="Vassiliev H."/>
            <person name="Vo A."/>
            <person name="Wangchuk T."/>
            <person name="Wangdi T."/>
            <person name="Weiand M."/>
            <person name="Wilkinson J."/>
            <person name="Wilson A."/>
            <person name="Yadav S."/>
            <person name="Young G."/>
            <person name="Yu Q."/>
            <person name="Zembek L."/>
            <person name="Zhong D."/>
            <person name="Zimmer A."/>
            <person name="Zwirko Z."/>
            <person name="Jaffe D.B."/>
            <person name="Alvarez P."/>
            <person name="Brockman W."/>
            <person name="Butler J."/>
            <person name="Chin C."/>
            <person name="Gnerre S."/>
            <person name="Grabherr M."/>
            <person name="Kleber M."/>
            <person name="Mauceli E."/>
            <person name="MacCallum I."/>
        </authorList>
    </citation>
    <scope>NUCLEOTIDE SEQUENCE [LARGE SCALE GENOMIC DNA]</scope>
    <source>
        <strain evidence="2">Tucson 14030-0811.24</strain>
    </source>
</reference>
<dbReference type="InParanoid" id="B4MRS7"/>
<dbReference type="STRING" id="7260.B4MRS7"/>
<dbReference type="AlphaFoldDB" id="B4MRS7"/>
<organism evidence="1 2">
    <name type="scientific">Drosophila willistoni</name>
    <name type="common">Fruit fly</name>
    <dbReference type="NCBI Taxonomy" id="7260"/>
    <lineage>
        <taxon>Eukaryota</taxon>
        <taxon>Metazoa</taxon>
        <taxon>Ecdysozoa</taxon>
        <taxon>Arthropoda</taxon>
        <taxon>Hexapoda</taxon>
        <taxon>Insecta</taxon>
        <taxon>Pterygota</taxon>
        <taxon>Neoptera</taxon>
        <taxon>Endopterygota</taxon>
        <taxon>Diptera</taxon>
        <taxon>Brachycera</taxon>
        <taxon>Muscomorpha</taxon>
        <taxon>Ephydroidea</taxon>
        <taxon>Drosophilidae</taxon>
        <taxon>Drosophila</taxon>
        <taxon>Sophophora</taxon>
    </lineage>
</organism>
<dbReference type="KEGG" id="dwi:6640848"/>
<dbReference type="OMA" id="ARYSLKM"/>
<dbReference type="OrthoDB" id="7882855at2759"/>
<dbReference type="PhylomeDB" id="B4MRS7"/>
<name>B4MRS7_DROWI</name>
<keyword evidence="2" id="KW-1185">Reference proteome</keyword>
<dbReference type="EMBL" id="CH963850">
    <property type="protein sequence ID" value="EDW74816.1"/>
    <property type="molecule type" value="Genomic_DNA"/>
</dbReference>
<dbReference type="HOGENOM" id="CLU_125643_0_0_1"/>
<gene>
    <name evidence="1" type="primary">Dwil\GK19101</name>
    <name evidence="1" type="ORF">Dwil_GK19101</name>
</gene>
<dbReference type="Proteomes" id="UP000007798">
    <property type="component" value="Unassembled WGS sequence"/>
</dbReference>
<dbReference type="eggNOG" id="ENOG502T6RY">
    <property type="taxonomic scope" value="Eukaryota"/>
</dbReference>
<protein>
    <submittedName>
        <fullName evidence="1">Uncharacterized protein</fullName>
    </submittedName>
</protein>
<evidence type="ECO:0000313" key="1">
    <source>
        <dbReference type="EMBL" id="EDW74816.1"/>
    </source>
</evidence>
<sequence length="190" mass="22017">MATSSLLPIDLISNKYRVDPVVVPNIQRIDNIREFLEDSNIFNGDINPLVERLDSEYKQCYSIVQLLKEEVIEQNVLLDQVKKSMLELQDQVKMSDAGQRFLVDREKILVQFSDETEITECNVPTALELYSLKMGKLYVKILSLDTDIDFVTYLRNVSLINRDYVKNWYNKAEGQNENVNTLKNNSENST</sequence>
<evidence type="ECO:0000313" key="2">
    <source>
        <dbReference type="Proteomes" id="UP000007798"/>
    </source>
</evidence>